<dbReference type="EMBL" id="UINC01095736">
    <property type="protein sequence ID" value="SVC52061.1"/>
    <property type="molecule type" value="Genomic_DNA"/>
</dbReference>
<proteinExistence type="predicted"/>
<dbReference type="AlphaFoldDB" id="A0A382MXJ2"/>
<reference evidence="1" key="1">
    <citation type="submission" date="2018-05" db="EMBL/GenBank/DDBJ databases">
        <authorList>
            <person name="Lanie J.A."/>
            <person name="Ng W.-L."/>
            <person name="Kazmierczak K.M."/>
            <person name="Andrzejewski T.M."/>
            <person name="Davidsen T.M."/>
            <person name="Wayne K.J."/>
            <person name="Tettelin H."/>
            <person name="Glass J.I."/>
            <person name="Rusch D."/>
            <person name="Podicherti R."/>
            <person name="Tsui H.-C.T."/>
            <person name="Winkler M.E."/>
        </authorList>
    </citation>
    <scope>NUCLEOTIDE SEQUENCE</scope>
</reference>
<evidence type="ECO:0000313" key="1">
    <source>
        <dbReference type="EMBL" id="SVC52061.1"/>
    </source>
</evidence>
<organism evidence="1">
    <name type="scientific">marine metagenome</name>
    <dbReference type="NCBI Taxonomy" id="408172"/>
    <lineage>
        <taxon>unclassified sequences</taxon>
        <taxon>metagenomes</taxon>
        <taxon>ecological metagenomes</taxon>
    </lineage>
</organism>
<accession>A0A382MXJ2</accession>
<name>A0A382MXJ2_9ZZZZ</name>
<gene>
    <name evidence="1" type="ORF">METZ01_LOCUS304915</name>
</gene>
<sequence length="92" mass="10873">MFIETLKTMRLYERQSKLGVYHTFHRKNTIYYFKCDSCGVTFLRPRAQVDPERASNDYKHVCSYCDTKKFAQTVGVKMRKIYKLDASSTITL</sequence>
<protein>
    <submittedName>
        <fullName evidence="1">Uncharacterized protein</fullName>
    </submittedName>
</protein>